<gene>
    <name evidence="5" type="ORF">JG540_01300</name>
</gene>
<dbReference type="GO" id="GO:0005829">
    <property type="term" value="C:cytosol"/>
    <property type="evidence" value="ECO:0007669"/>
    <property type="project" value="TreeGrafter"/>
</dbReference>
<keyword evidence="3 5" id="KW-0269">Exonuclease</keyword>
<keyword evidence="2" id="KW-0378">Hydrolase</keyword>
<evidence type="ECO:0000313" key="6">
    <source>
        <dbReference type="Proteomes" id="UP000595895"/>
    </source>
</evidence>
<dbReference type="CDD" id="cd06127">
    <property type="entry name" value="DEDDh"/>
    <property type="match status" value="1"/>
</dbReference>
<dbReference type="SMART" id="SM00479">
    <property type="entry name" value="EXOIII"/>
    <property type="match status" value="1"/>
</dbReference>
<dbReference type="AlphaFoldDB" id="A0A7T7M9Y1"/>
<accession>A0A7T7M9Y1</accession>
<sequence>MSTASAAPTSHCPQAARGCTGFAVVDVETTGLSAQRDQVLEIGVVQLDAAGQEQQSWSSLIGVEGLHNAGPTDIHGLTLADLAGAPALDQLLDLLAQHLAGRVLVAHNVRFDLGFLVPALVSSGHLPPEPSLPQVCTMRSARRFITTPSRSLRSCCTAVGVPLEQHHTALADARACAGLLRHYLQVAVGRGQAGPWDEELAAAQELDCWHWDAAAAREQARLLRPR</sequence>
<proteinExistence type="predicted"/>
<dbReference type="Gene3D" id="3.30.420.10">
    <property type="entry name" value="Ribonuclease H-like superfamily/Ribonuclease H"/>
    <property type="match status" value="1"/>
</dbReference>
<evidence type="ECO:0000256" key="3">
    <source>
        <dbReference type="ARBA" id="ARBA00022839"/>
    </source>
</evidence>
<dbReference type="EMBL" id="CP066802">
    <property type="protein sequence ID" value="QQM67567.1"/>
    <property type="molecule type" value="Genomic_DNA"/>
</dbReference>
<dbReference type="Proteomes" id="UP000595895">
    <property type="component" value="Chromosome"/>
</dbReference>
<dbReference type="PANTHER" id="PTHR30231:SF4">
    <property type="entry name" value="PROTEIN NEN2"/>
    <property type="match status" value="1"/>
</dbReference>
<evidence type="ECO:0000259" key="4">
    <source>
        <dbReference type="SMART" id="SM00479"/>
    </source>
</evidence>
<protein>
    <submittedName>
        <fullName evidence="5">3'-5' exonuclease</fullName>
    </submittedName>
</protein>
<dbReference type="KEGG" id="awe:JG540_01300"/>
<dbReference type="InterPro" id="IPR012337">
    <property type="entry name" value="RNaseH-like_sf"/>
</dbReference>
<dbReference type="InterPro" id="IPR036397">
    <property type="entry name" value="RNaseH_sf"/>
</dbReference>
<reference evidence="5 6" key="1">
    <citation type="submission" date="2020-12" db="EMBL/GenBank/DDBJ databases">
        <authorList>
            <person name="Zhou J."/>
        </authorList>
    </citation>
    <scope>NUCLEOTIDE SEQUENCE [LARGE SCALE GENOMIC DNA]</scope>
    <source>
        <strain evidence="5 6">CCUG 61299</strain>
    </source>
</reference>
<dbReference type="GO" id="GO:0008408">
    <property type="term" value="F:3'-5' exonuclease activity"/>
    <property type="evidence" value="ECO:0007669"/>
    <property type="project" value="TreeGrafter"/>
</dbReference>
<evidence type="ECO:0000256" key="1">
    <source>
        <dbReference type="ARBA" id="ARBA00022722"/>
    </source>
</evidence>
<dbReference type="InterPro" id="IPR013520">
    <property type="entry name" value="Ribonucl_H"/>
</dbReference>
<dbReference type="GO" id="GO:0003676">
    <property type="term" value="F:nucleic acid binding"/>
    <property type="evidence" value="ECO:0007669"/>
    <property type="project" value="InterPro"/>
</dbReference>
<evidence type="ECO:0000313" key="5">
    <source>
        <dbReference type="EMBL" id="QQM67567.1"/>
    </source>
</evidence>
<dbReference type="RefSeq" id="WP_200276260.1">
    <property type="nucleotide sequence ID" value="NZ_CP066802.1"/>
</dbReference>
<keyword evidence="6" id="KW-1185">Reference proteome</keyword>
<dbReference type="SUPFAM" id="SSF53098">
    <property type="entry name" value="Ribonuclease H-like"/>
    <property type="match status" value="1"/>
</dbReference>
<dbReference type="PANTHER" id="PTHR30231">
    <property type="entry name" value="DNA POLYMERASE III SUBUNIT EPSILON"/>
    <property type="match status" value="1"/>
</dbReference>
<organism evidence="5 6">
    <name type="scientific">Actinomyces weissii</name>
    <dbReference type="NCBI Taxonomy" id="675090"/>
    <lineage>
        <taxon>Bacteria</taxon>
        <taxon>Bacillati</taxon>
        <taxon>Actinomycetota</taxon>
        <taxon>Actinomycetes</taxon>
        <taxon>Actinomycetales</taxon>
        <taxon>Actinomycetaceae</taxon>
        <taxon>Actinomyces</taxon>
    </lineage>
</organism>
<keyword evidence="1" id="KW-0540">Nuclease</keyword>
<name>A0A7T7M9Y1_9ACTO</name>
<dbReference type="Pfam" id="PF00929">
    <property type="entry name" value="RNase_T"/>
    <property type="match status" value="1"/>
</dbReference>
<evidence type="ECO:0000256" key="2">
    <source>
        <dbReference type="ARBA" id="ARBA00022801"/>
    </source>
</evidence>
<dbReference type="FunFam" id="3.30.420.10:FF:000045">
    <property type="entry name" value="3'-5' exonuclease DinG"/>
    <property type="match status" value="1"/>
</dbReference>
<feature type="domain" description="Exonuclease" evidence="4">
    <location>
        <begin position="21"/>
        <end position="189"/>
    </location>
</feature>